<dbReference type="OrthoDB" id="5588209at2"/>
<dbReference type="Pfam" id="PF04175">
    <property type="entry name" value="DUF406"/>
    <property type="match status" value="1"/>
</dbReference>
<name>A0A3L8PYS2_9GAMM</name>
<evidence type="ECO:0000313" key="1">
    <source>
        <dbReference type="EMBL" id="RLV60606.1"/>
    </source>
</evidence>
<comment type="caution">
    <text evidence="1">The sequence shown here is derived from an EMBL/GenBank/DDBJ whole genome shotgun (WGS) entry which is preliminary data.</text>
</comment>
<dbReference type="RefSeq" id="WP_121838056.1">
    <property type="nucleotide sequence ID" value="NZ_ML014762.1"/>
</dbReference>
<sequence>MKSIKQNQLLDVNDTCNTCGAFVDVGAVIGEDDKQLVVSLSGDRAEQEAQDLIAAATSQFSDVSYHLDSINNELVLTFDFVVAVEKMLFQMQNKLV</sequence>
<dbReference type="Gene3D" id="3.30.70.860">
    <property type="match status" value="1"/>
</dbReference>
<protein>
    <submittedName>
        <fullName evidence="1">DUF406 family protein</fullName>
    </submittedName>
</protein>
<reference evidence="1 2" key="1">
    <citation type="submission" date="2018-09" db="EMBL/GenBank/DDBJ databases">
        <title>Phylogeny of the Shewanellaceae, and recommendation for two new genera, Pseudoshewanella and Parashewanella.</title>
        <authorList>
            <person name="Wang G."/>
        </authorList>
    </citation>
    <scope>NUCLEOTIDE SEQUENCE [LARGE SCALE GENOMIC DNA]</scope>
    <source>
        <strain evidence="1 2">C51</strain>
    </source>
</reference>
<proteinExistence type="predicted"/>
<gene>
    <name evidence="1" type="ORF">D5018_05760</name>
</gene>
<dbReference type="EMBL" id="QZEI01000013">
    <property type="protein sequence ID" value="RLV60606.1"/>
    <property type="molecule type" value="Genomic_DNA"/>
</dbReference>
<accession>A0A3L8PYS2</accession>
<dbReference type="InterPro" id="IPR035571">
    <property type="entry name" value="UPF0234-like_C"/>
</dbReference>
<keyword evidence="2" id="KW-1185">Reference proteome</keyword>
<evidence type="ECO:0000313" key="2">
    <source>
        <dbReference type="Proteomes" id="UP000281474"/>
    </source>
</evidence>
<organism evidence="1 2">
    <name type="scientific">Parashewanella curva</name>
    <dbReference type="NCBI Taxonomy" id="2338552"/>
    <lineage>
        <taxon>Bacteria</taxon>
        <taxon>Pseudomonadati</taxon>
        <taxon>Pseudomonadota</taxon>
        <taxon>Gammaproteobacteria</taxon>
        <taxon>Alteromonadales</taxon>
        <taxon>Shewanellaceae</taxon>
        <taxon>Parashewanella</taxon>
    </lineage>
</organism>
<dbReference type="AlphaFoldDB" id="A0A3L8PYS2"/>
<dbReference type="Proteomes" id="UP000281474">
    <property type="component" value="Unassembled WGS sequence"/>
</dbReference>
<dbReference type="InterPro" id="IPR005272">
    <property type="entry name" value="DUF406"/>
</dbReference>